<dbReference type="AlphaFoldDB" id="U1FFE1"/>
<keyword evidence="2" id="KW-1185">Reference proteome</keyword>
<protein>
    <submittedName>
        <fullName evidence="1">Urocanate hydratase</fullName>
    </submittedName>
</protein>
<comment type="caution">
    <text evidence="1">The sequence shown here is derived from an EMBL/GenBank/DDBJ whole genome shotgun (WGS) entry which is preliminary data.</text>
</comment>
<proteinExistence type="predicted"/>
<accession>U1FFE1</accession>
<evidence type="ECO:0000313" key="2">
    <source>
        <dbReference type="Proteomes" id="UP000016307"/>
    </source>
</evidence>
<dbReference type="EMBL" id="AOSS01000027">
    <property type="protein sequence ID" value="ERF58383.1"/>
    <property type="molecule type" value="Genomic_DNA"/>
</dbReference>
<name>U1FFE1_9ACTN</name>
<organism evidence="1 2">
    <name type="scientific">Cutibacterium granulosum DSM 20700</name>
    <dbReference type="NCBI Taxonomy" id="1160719"/>
    <lineage>
        <taxon>Bacteria</taxon>
        <taxon>Bacillati</taxon>
        <taxon>Actinomycetota</taxon>
        <taxon>Actinomycetes</taxon>
        <taxon>Propionibacteriales</taxon>
        <taxon>Propionibacteriaceae</taxon>
        <taxon>Cutibacterium</taxon>
    </lineage>
</organism>
<reference evidence="1 2" key="1">
    <citation type="journal article" date="2013" name="BMC Genomics">
        <title>Comparative genomics reveals distinct host-interacting traits of three major human-associated propionibacteria.</title>
        <authorList>
            <person name="Mak T.N."/>
            <person name="Schmid M."/>
            <person name="Brzuszkiewicz E."/>
            <person name="Zeng G."/>
            <person name="Meyer R."/>
            <person name="Sfanos K.S."/>
            <person name="Brinkmann V."/>
            <person name="Meyer T.F."/>
            <person name="Bruggemann H."/>
        </authorList>
    </citation>
    <scope>NUCLEOTIDE SEQUENCE [LARGE SCALE GENOMIC DNA]</scope>
    <source>
        <strain evidence="1 2">DSM 20700</strain>
    </source>
</reference>
<dbReference type="Proteomes" id="UP000016307">
    <property type="component" value="Unassembled WGS sequence"/>
</dbReference>
<evidence type="ECO:0000313" key="1">
    <source>
        <dbReference type="EMBL" id="ERF58383.1"/>
    </source>
</evidence>
<sequence>MYDNSSTAAAMTIKLDAEFPPDPVFQPGI</sequence>
<gene>
    <name evidence="1" type="ORF">H641_00739</name>
</gene>